<evidence type="ECO:0000313" key="5">
    <source>
        <dbReference type="EMBL" id="RRT71865.1"/>
    </source>
</evidence>
<accession>A0A427A6L0</accession>
<dbReference type="PROSITE" id="PS50830">
    <property type="entry name" value="TNASE_3"/>
    <property type="match status" value="1"/>
</dbReference>
<dbReference type="Proteomes" id="UP000287651">
    <property type="component" value="Unassembled WGS sequence"/>
</dbReference>
<keyword evidence="3" id="KW-0378">Hydrolase</keyword>
<dbReference type="PANTHER" id="PTHR12302">
    <property type="entry name" value="EBNA2 BINDING PROTEIN P100"/>
    <property type="match status" value="1"/>
</dbReference>
<dbReference type="PANTHER" id="PTHR12302:SF3">
    <property type="entry name" value="SERINE_THREONINE-PROTEIN KINASE 31"/>
    <property type="match status" value="1"/>
</dbReference>
<evidence type="ECO:0000256" key="1">
    <source>
        <dbReference type="ARBA" id="ARBA00022722"/>
    </source>
</evidence>
<dbReference type="GO" id="GO:0005737">
    <property type="term" value="C:cytoplasm"/>
    <property type="evidence" value="ECO:0007669"/>
    <property type="project" value="TreeGrafter"/>
</dbReference>
<evidence type="ECO:0000256" key="2">
    <source>
        <dbReference type="ARBA" id="ARBA00022759"/>
    </source>
</evidence>
<dbReference type="InterPro" id="IPR016071">
    <property type="entry name" value="Staphylococal_nuclease_OB-fold"/>
</dbReference>
<dbReference type="Pfam" id="PF00565">
    <property type="entry name" value="SNase"/>
    <property type="match status" value="1"/>
</dbReference>
<dbReference type="EMBL" id="AMZH03003581">
    <property type="protein sequence ID" value="RRT71865.1"/>
    <property type="molecule type" value="Genomic_DNA"/>
</dbReference>
<dbReference type="InterPro" id="IPR035437">
    <property type="entry name" value="SNase_OB-fold_sf"/>
</dbReference>
<organism evidence="5 6">
    <name type="scientific">Ensete ventricosum</name>
    <name type="common">Abyssinian banana</name>
    <name type="synonym">Musa ensete</name>
    <dbReference type="NCBI Taxonomy" id="4639"/>
    <lineage>
        <taxon>Eukaryota</taxon>
        <taxon>Viridiplantae</taxon>
        <taxon>Streptophyta</taxon>
        <taxon>Embryophyta</taxon>
        <taxon>Tracheophyta</taxon>
        <taxon>Spermatophyta</taxon>
        <taxon>Magnoliopsida</taxon>
        <taxon>Liliopsida</taxon>
        <taxon>Zingiberales</taxon>
        <taxon>Musaceae</taxon>
        <taxon>Ensete</taxon>
    </lineage>
</organism>
<reference evidence="5 6" key="1">
    <citation type="journal article" date="2014" name="Agronomy (Basel)">
        <title>A Draft Genome Sequence for Ensete ventricosum, the Drought-Tolerant Tree Against Hunger.</title>
        <authorList>
            <person name="Harrison J."/>
            <person name="Moore K.A."/>
            <person name="Paszkiewicz K."/>
            <person name="Jones T."/>
            <person name="Grant M."/>
            <person name="Ambacheew D."/>
            <person name="Muzemil S."/>
            <person name="Studholme D.J."/>
        </authorList>
    </citation>
    <scope>NUCLEOTIDE SEQUENCE [LARGE SCALE GENOMIC DNA]</scope>
</reference>
<dbReference type="Gene3D" id="2.40.50.90">
    <property type="match status" value="1"/>
</dbReference>
<feature type="domain" description="TNase-like" evidence="4">
    <location>
        <begin position="99"/>
        <end position="283"/>
    </location>
</feature>
<keyword evidence="1" id="KW-0540">Nuclease</keyword>
<proteinExistence type="predicted"/>
<dbReference type="SUPFAM" id="SSF50199">
    <property type="entry name" value="Staphylococcal nuclease"/>
    <property type="match status" value="1"/>
</dbReference>
<keyword evidence="2" id="KW-0255">Endonuclease</keyword>
<name>A0A427A6L0_ENSVE</name>
<gene>
    <name evidence="5" type="ORF">B296_00005613</name>
</gene>
<protein>
    <recommendedName>
        <fullName evidence="4">TNase-like domain-containing protein</fullName>
    </recommendedName>
</protein>
<dbReference type="GO" id="GO:0016787">
    <property type="term" value="F:hydrolase activity"/>
    <property type="evidence" value="ECO:0007669"/>
    <property type="project" value="UniProtKB-KW"/>
</dbReference>
<evidence type="ECO:0000256" key="3">
    <source>
        <dbReference type="ARBA" id="ARBA00022801"/>
    </source>
</evidence>
<evidence type="ECO:0000313" key="6">
    <source>
        <dbReference type="Proteomes" id="UP000287651"/>
    </source>
</evidence>
<dbReference type="GO" id="GO:0004519">
    <property type="term" value="F:endonuclease activity"/>
    <property type="evidence" value="ECO:0007669"/>
    <property type="project" value="UniProtKB-KW"/>
</dbReference>
<dbReference type="AlphaFoldDB" id="A0A427A6L0"/>
<sequence length="300" mass="33413">MGNSLFRFLCGKFSESTPNDEPQSFGPHGDTGVSALARDIFHFEITSQVLDSYPSHPSSTSCSHMCGLLAYYGLPLRNTLPEIPAAQPSKPEGAKDELQTLPVDAKAVADGDTITVYVDTADPRESAKVPRGVHEAAIERARARAVKDYKKADALQKVITDAGYRVIAGPNNEEILARKYRIRLRGIDAPESSMPFGKEAKEELVKLVQGKRLKVYVFGDDLYGRCIAEPTISTQSLTLDLFILQEQMLKRGLAWHYVGYDQRPELARWENDARAARVGLWASSHPEKPWEWRKARRNGA</sequence>
<dbReference type="SMART" id="SM00318">
    <property type="entry name" value="SNc"/>
    <property type="match status" value="1"/>
</dbReference>
<comment type="caution">
    <text evidence="5">The sequence shown here is derived from an EMBL/GenBank/DDBJ whole genome shotgun (WGS) entry which is preliminary data.</text>
</comment>
<evidence type="ECO:0000259" key="4">
    <source>
        <dbReference type="PROSITE" id="PS50830"/>
    </source>
</evidence>